<dbReference type="PROSITE" id="PS51372">
    <property type="entry name" value="PRD_2"/>
    <property type="match status" value="1"/>
</dbReference>
<evidence type="ECO:0000259" key="7">
    <source>
        <dbReference type="PROSITE" id="PS51372"/>
    </source>
</evidence>
<evidence type="ECO:0000313" key="8">
    <source>
        <dbReference type="EMBL" id="KRM92740.1"/>
    </source>
</evidence>
<dbReference type="STRING" id="1423729.FC80_GL001679"/>
<dbReference type="InterPro" id="IPR036388">
    <property type="entry name" value="WH-like_DNA-bd_sf"/>
</dbReference>
<dbReference type="SUPFAM" id="SSF63520">
    <property type="entry name" value="PTS-regulatory domain, PRD"/>
    <property type="match status" value="1"/>
</dbReference>
<evidence type="ECO:0000259" key="6">
    <source>
        <dbReference type="PROSITE" id="PS51099"/>
    </source>
</evidence>
<dbReference type="InterPro" id="IPR036095">
    <property type="entry name" value="PTS_EIIB-like_sf"/>
</dbReference>
<keyword evidence="2" id="KW-0677">Repeat</keyword>
<keyword evidence="4" id="KW-0010">Activator</keyword>
<gene>
    <name evidence="8" type="ORF">FC80_GL001679</name>
</gene>
<dbReference type="Pfam" id="PF05043">
    <property type="entry name" value="Mga"/>
    <property type="match status" value="1"/>
</dbReference>
<dbReference type="InterPro" id="IPR016152">
    <property type="entry name" value="PTrfase/Anion_transptr"/>
</dbReference>
<dbReference type="SUPFAM" id="SSF52794">
    <property type="entry name" value="PTS system IIB component-like"/>
    <property type="match status" value="1"/>
</dbReference>
<keyword evidence="9" id="KW-1185">Reference proteome</keyword>
<keyword evidence="1" id="KW-0808">Transferase</keyword>
<dbReference type="OrthoDB" id="9776005at2"/>
<dbReference type="InterPro" id="IPR011608">
    <property type="entry name" value="PRD"/>
</dbReference>
<dbReference type="GO" id="GO:0006355">
    <property type="term" value="P:regulation of DNA-templated transcription"/>
    <property type="evidence" value="ECO:0007669"/>
    <property type="project" value="InterPro"/>
</dbReference>
<dbReference type="Proteomes" id="UP000051131">
    <property type="component" value="Unassembled WGS sequence"/>
</dbReference>
<dbReference type="Pfam" id="PF00874">
    <property type="entry name" value="PRD"/>
    <property type="match status" value="1"/>
</dbReference>
<sequence length="689" mass="78272">MILLSERQKKILQKLSMYSEGVTMAMIEDSLVISKRTVYREFSELKLYLVGHGLSIESTEGRYFLVGSKENLDALQVEMNSQNAGIELTSKQRQSAVVCLLLLSIEPMKILNLAVSLGVSENTIQRDLRTLTFALSEYGIDINARKAVGVQVMGDEAQKRLILCGILTNEINEYEFFEYLDGKINKETESFFLRLLPKELLVECSLALKDVITQFNMKSDMQEVQLVLLFAISMFRMSNEVIKSYSAAKQQDIFKYRQKVLTVLDKLGTEIKEKITTGEIDFLAVQLKGLDYHIFDKNWSDDSSLQVSYDVKELIKLVSKKFDWNFEYDHDLFERLSKHIMLLLTNEMLKLPNTKIETLENISKEYGKLYKVICDSLTIVFSDFIFSPTEAQLILLYFANSYASESGLKKMATLIVCPNGIGTASILKMRLHKEIPEINLIKIAKASELNEVEPARYDLILSTVNLPGFNWNYIVVSPLLLDDEIQQIKTRILKLYEQRKYANEQNKKEAEFSIDSGKKKLEMMAQKMSEANQIIDAIKVTKVTNAGGITESLDFVLSMVPQIVMGNKDKVKIELLKRIQLAPVGIPRASMALVHTTEMSVKKPFLGVYDLVNEIEMLAMDQAPIRVGRIILMLGPVPMTDFQNILMGTISGAIVMNNTTMNIFEHGSGKQIRDLIATRVLEQFEFKGK</sequence>
<dbReference type="InterPro" id="IPR050661">
    <property type="entry name" value="BglG_antiterminators"/>
</dbReference>
<proteinExistence type="predicted"/>
<dbReference type="PANTHER" id="PTHR30185:SF18">
    <property type="entry name" value="TRANSCRIPTIONAL REGULATOR MTLR"/>
    <property type="match status" value="1"/>
</dbReference>
<dbReference type="InterPro" id="IPR007737">
    <property type="entry name" value="Mga_HTH"/>
</dbReference>
<dbReference type="InterPro" id="IPR036634">
    <property type="entry name" value="PRD_sf"/>
</dbReference>
<name>A0A0R2CSS8_9LACO</name>
<evidence type="ECO:0000256" key="2">
    <source>
        <dbReference type="ARBA" id="ARBA00022737"/>
    </source>
</evidence>
<keyword evidence="3" id="KW-0805">Transcription regulation</keyword>
<evidence type="ECO:0000256" key="3">
    <source>
        <dbReference type="ARBA" id="ARBA00023015"/>
    </source>
</evidence>
<dbReference type="EMBL" id="AYZE01000005">
    <property type="protein sequence ID" value="KRM92740.1"/>
    <property type="molecule type" value="Genomic_DNA"/>
</dbReference>
<evidence type="ECO:0000256" key="4">
    <source>
        <dbReference type="ARBA" id="ARBA00023159"/>
    </source>
</evidence>
<evidence type="ECO:0000256" key="5">
    <source>
        <dbReference type="ARBA" id="ARBA00023163"/>
    </source>
</evidence>
<dbReference type="GO" id="GO:0008982">
    <property type="term" value="F:protein-N(PI)-phosphohistidine-sugar phosphotransferase activity"/>
    <property type="evidence" value="ECO:0007669"/>
    <property type="project" value="InterPro"/>
</dbReference>
<feature type="domain" description="PTS EIIB type-2" evidence="6">
    <location>
        <begin position="411"/>
        <end position="500"/>
    </location>
</feature>
<dbReference type="InterPro" id="IPR013011">
    <property type="entry name" value="PTS_EIIB_2"/>
</dbReference>
<feature type="domain" description="PRD" evidence="7">
    <location>
        <begin position="302"/>
        <end position="408"/>
    </location>
</feature>
<dbReference type="SUPFAM" id="SSF55804">
    <property type="entry name" value="Phoshotransferase/anion transport protein"/>
    <property type="match status" value="1"/>
</dbReference>
<dbReference type="RefSeq" id="WP_057828337.1">
    <property type="nucleotide sequence ID" value="NZ_AYZE01000005.1"/>
</dbReference>
<keyword evidence="5" id="KW-0804">Transcription</keyword>
<dbReference type="PANTHER" id="PTHR30185">
    <property type="entry name" value="CRYPTIC BETA-GLUCOSIDE BGL OPERON ANTITERMINATOR"/>
    <property type="match status" value="1"/>
</dbReference>
<dbReference type="Gene3D" id="1.10.10.10">
    <property type="entry name" value="Winged helix-like DNA-binding domain superfamily/Winged helix DNA-binding domain"/>
    <property type="match status" value="2"/>
</dbReference>
<reference evidence="8 9" key="1">
    <citation type="journal article" date="2015" name="Genome Announc.">
        <title>Expanding the biotechnology potential of lactobacilli through comparative genomics of 213 strains and associated genera.</title>
        <authorList>
            <person name="Sun Z."/>
            <person name="Harris H.M."/>
            <person name="McCann A."/>
            <person name="Guo C."/>
            <person name="Argimon S."/>
            <person name="Zhang W."/>
            <person name="Yang X."/>
            <person name="Jeffery I.B."/>
            <person name="Cooney J.C."/>
            <person name="Kagawa T.F."/>
            <person name="Liu W."/>
            <person name="Song Y."/>
            <person name="Salvetti E."/>
            <person name="Wrobel A."/>
            <person name="Rasinkangas P."/>
            <person name="Parkhill J."/>
            <person name="Rea M.C."/>
            <person name="O'Sullivan O."/>
            <person name="Ritari J."/>
            <person name="Douillard F.P."/>
            <person name="Paul Ross R."/>
            <person name="Yang R."/>
            <person name="Briner A.E."/>
            <person name="Felis G.E."/>
            <person name="de Vos W.M."/>
            <person name="Barrangou R."/>
            <person name="Klaenhammer T.R."/>
            <person name="Caufield P.W."/>
            <person name="Cui Y."/>
            <person name="Zhang H."/>
            <person name="O'Toole P.W."/>
        </authorList>
    </citation>
    <scope>NUCLEOTIDE SEQUENCE [LARGE SCALE GENOMIC DNA]</scope>
    <source>
        <strain evidence="8 9">DSM 21116</strain>
    </source>
</reference>
<dbReference type="CDD" id="cd05568">
    <property type="entry name" value="PTS_IIB_bgl_like"/>
    <property type="match status" value="1"/>
</dbReference>
<evidence type="ECO:0000313" key="9">
    <source>
        <dbReference type="Proteomes" id="UP000051131"/>
    </source>
</evidence>
<accession>A0A0R2CSS8</accession>
<protein>
    <submittedName>
        <fullName evidence="8">Transcription regulator</fullName>
    </submittedName>
</protein>
<dbReference type="AlphaFoldDB" id="A0A0R2CSS8"/>
<dbReference type="Gene3D" id="3.40.930.10">
    <property type="entry name" value="Mannitol-specific EII, Chain A"/>
    <property type="match status" value="1"/>
</dbReference>
<dbReference type="PATRIC" id="fig|1423729.3.peg.1704"/>
<dbReference type="PROSITE" id="PS51099">
    <property type="entry name" value="PTS_EIIB_TYPE_2"/>
    <property type="match status" value="1"/>
</dbReference>
<organism evidence="8 9">
    <name type="scientific">Liquorilactobacillus cacaonum DSM 21116</name>
    <dbReference type="NCBI Taxonomy" id="1423729"/>
    <lineage>
        <taxon>Bacteria</taxon>
        <taxon>Bacillati</taxon>
        <taxon>Bacillota</taxon>
        <taxon>Bacilli</taxon>
        <taxon>Lactobacillales</taxon>
        <taxon>Lactobacillaceae</taxon>
        <taxon>Liquorilactobacillus</taxon>
    </lineage>
</organism>
<evidence type="ECO:0000256" key="1">
    <source>
        <dbReference type="ARBA" id="ARBA00022679"/>
    </source>
</evidence>
<dbReference type="Gene3D" id="3.40.50.2300">
    <property type="match status" value="1"/>
</dbReference>
<comment type="caution">
    <text evidence="8">The sequence shown here is derived from an EMBL/GenBank/DDBJ whole genome shotgun (WGS) entry which is preliminary data.</text>
</comment>
<dbReference type="GO" id="GO:0009401">
    <property type="term" value="P:phosphoenolpyruvate-dependent sugar phosphotransferase system"/>
    <property type="evidence" value="ECO:0007669"/>
    <property type="project" value="InterPro"/>
</dbReference>